<keyword evidence="2" id="KW-0808">Transferase</keyword>
<dbReference type="Gene3D" id="3.40.630.30">
    <property type="match status" value="1"/>
</dbReference>
<dbReference type="InterPro" id="IPR016181">
    <property type="entry name" value="Acyl_CoA_acyltransferase"/>
</dbReference>
<dbReference type="Proteomes" id="UP000076218">
    <property type="component" value="Unassembled WGS sequence"/>
</dbReference>
<dbReference type="RefSeq" id="WP_063070135.1">
    <property type="nucleotide sequence ID" value="NZ_LQXA01000003.1"/>
</dbReference>
<accession>A0A154V5T5</accession>
<gene>
    <name evidence="2" type="ORF">AWH51_02095</name>
</gene>
<sequence length="213" mass="23109">MTASIPAPVPLVGTHVRLDPLTPEHVPALHAAIAHPAVFAGGFGGGAAGLRADPDAFAEWARGYFRWDDLPYAVILVGGPHDGTLVGTSTLTDLDVRRERIHLGWTAYDPRVWGTVVNAEAKRLLLGLAFDSGFGRVELQADARNDRSRAAIRKLGATLEGVRRRDQRRADGTWRDAAVHSILVDEWPTVRAGLDARIAAHEDRPVLFRTPPA</sequence>
<evidence type="ECO:0000313" key="2">
    <source>
        <dbReference type="EMBL" id="KZC96514.1"/>
    </source>
</evidence>
<evidence type="ECO:0000313" key="3">
    <source>
        <dbReference type="Proteomes" id="UP000076218"/>
    </source>
</evidence>
<dbReference type="STRING" id="31965.AWH51_02095"/>
<name>A0A154V5T5_9MICO</name>
<dbReference type="GO" id="GO:0016747">
    <property type="term" value="F:acyltransferase activity, transferring groups other than amino-acyl groups"/>
    <property type="evidence" value="ECO:0007669"/>
    <property type="project" value="InterPro"/>
</dbReference>
<comment type="caution">
    <text evidence="2">The sequence shown here is derived from an EMBL/GenBank/DDBJ whole genome shotgun (WGS) entry which is preliminary data.</text>
</comment>
<dbReference type="Pfam" id="PF13302">
    <property type="entry name" value="Acetyltransf_3"/>
    <property type="match status" value="1"/>
</dbReference>
<organism evidence="2 3">
    <name type="scientific">Clavibacter tessellarius</name>
    <dbReference type="NCBI Taxonomy" id="31965"/>
    <lineage>
        <taxon>Bacteria</taxon>
        <taxon>Bacillati</taxon>
        <taxon>Actinomycetota</taxon>
        <taxon>Actinomycetes</taxon>
        <taxon>Micrococcales</taxon>
        <taxon>Microbacteriaceae</taxon>
        <taxon>Clavibacter</taxon>
    </lineage>
</organism>
<evidence type="ECO:0000259" key="1">
    <source>
        <dbReference type="PROSITE" id="PS51186"/>
    </source>
</evidence>
<dbReference type="InterPro" id="IPR000182">
    <property type="entry name" value="GNAT_dom"/>
</dbReference>
<dbReference type="SUPFAM" id="SSF55729">
    <property type="entry name" value="Acyl-CoA N-acyltransferases (Nat)"/>
    <property type="match status" value="1"/>
</dbReference>
<protein>
    <submittedName>
        <fullName evidence="2">Acetyltransferase</fullName>
    </submittedName>
</protein>
<proteinExistence type="predicted"/>
<dbReference type="PANTHER" id="PTHR43610:SF1">
    <property type="entry name" value="N-ACETYLTRANSFERASE DOMAIN-CONTAINING PROTEIN"/>
    <property type="match status" value="1"/>
</dbReference>
<dbReference type="PROSITE" id="PS51186">
    <property type="entry name" value="GNAT"/>
    <property type="match status" value="1"/>
</dbReference>
<feature type="domain" description="N-acetyltransferase" evidence="1">
    <location>
        <begin position="16"/>
        <end position="185"/>
    </location>
</feature>
<dbReference type="PANTHER" id="PTHR43610">
    <property type="entry name" value="BLL6696 PROTEIN"/>
    <property type="match status" value="1"/>
</dbReference>
<dbReference type="OrthoDB" id="9795199at2"/>
<dbReference type="EMBL" id="LQXA01000003">
    <property type="protein sequence ID" value="KZC96514.1"/>
    <property type="molecule type" value="Genomic_DNA"/>
</dbReference>
<reference evidence="2 3" key="1">
    <citation type="submission" date="2016-01" db="EMBL/GenBank/DDBJ databases">
        <title>Draft genome sequence of Clavibacter michiganensis subsp. tessellarius DOAB 609.</title>
        <authorList>
            <person name="Tambong J.T."/>
        </authorList>
    </citation>
    <scope>NUCLEOTIDE SEQUENCE [LARGE SCALE GENOMIC DNA]</scope>
    <source>
        <strain evidence="2 3">DOAB 609</strain>
    </source>
</reference>
<dbReference type="AlphaFoldDB" id="A0A154V5T5"/>